<feature type="region of interest" description="Disordered" evidence="5">
    <location>
        <begin position="402"/>
        <end position="448"/>
    </location>
</feature>
<feature type="compositionally biased region" description="Low complexity" evidence="5">
    <location>
        <begin position="803"/>
        <end position="818"/>
    </location>
</feature>
<dbReference type="PRINTS" id="PR01301">
    <property type="entry name" value="RGSPROTEIN"/>
</dbReference>
<dbReference type="Gene3D" id="1.10.167.10">
    <property type="entry name" value="Regulator of G-protein Signalling 4, domain 2"/>
    <property type="match status" value="1"/>
</dbReference>
<dbReference type="GO" id="GO:0007165">
    <property type="term" value="P:signal transduction"/>
    <property type="evidence" value="ECO:0007669"/>
    <property type="project" value="InterPro"/>
</dbReference>
<feature type="region of interest" description="Disordered" evidence="5">
    <location>
        <begin position="1672"/>
        <end position="1726"/>
    </location>
</feature>
<dbReference type="InterPro" id="IPR003116">
    <property type="entry name" value="RBD_dom"/>
</dbReference>
<dbReference type="PROSITE" id="PS50132">
    <property type="entry name" value="RGS"/>
    <property type="match status" value="1"/>
</dbReference>
<feature type="compositionally biased region" description="Polar residues" evidence="5">
    <location>
        <begin position="1272"/>
        <end position="1288"/>
    </location>
</feature>
<dbReference type="InterPro" id="IPR011990">
    <property type="entry name" value="TPR-like_helical_dom_sf"/>
</dbReference>
<feature type="region of interest" description="Disordered" evidence="5">
    <location>
        <begin position="1410"/>
        <end position="1437"/>
    </location>
</feature>
<dbReference type="InterPro" id="IPR003109">
    <property type="entry name" value="GoLoco_motif"/>
</dbReference>
<feature type="compositionally biased region" description="Basic and acidic residues" evidence="5">
    <location>
        <begin position="1411"/>
        <end position="1424"/>
    </location>
</feature>
<dbReference type="Gene3D" id="2.30.29.30">
    <property type="entry name" value="Pleckstrin-homology domain (PH domain)/Phosphotyrosine-binding domain (PTB)"/>
    <property type="match status" value="1"/>
</dbReference>
<dbReference type="PROSITE" id="PS50106">
    <property type="entry name" value="PDZ"/>
    <property type="match status" value="1"/>
</dbReference>
<evidence type="ECO:0000256" key="1">
    <source>
        <dbReference type="ARBA" id="ARBA00004496"/>
    </source>
</evidence>
<comment type="subcellular location">
    <subcellularLocation>
        <location evidence="1">Cytoplasm</location>
    </subcellularLocation>
</comment>
<reference evidence="10" key="1">
    <citation type="journal article" date="2017" name="bioRxiv">
        <title>Comparative analysis of the genomes of Stylophora pistillata and Acropora digitifera provides evidence for extensive differences between species of corals.</title>
        <authorList>
            <person name="Voolstra C.R."/>
            <person name="Li Y."/>
            <person name="Liew Y.J."/>
            <person name="Baumgarten S."/>
            <person name="Zoccola D."/>
            <person name="Flot J.-F."/>
            <person name="Tambutte S."/>
            <person name="Allemand D."/>
            <person name="Aranda M."/>
        </authorList>
    </citation>
    <scope>NUCLEOTIDE SEQUENCE [LARGE SCALE GENOMIC DNA]</scope>
</reference>
<dbReference type="Gene3D" id="2.30.42.10">
    <property type="match status" value="1"/>
</dbReference>
<protein>
    <submittedName>
        <fullName evidence="9">Regulator of G-protein signaling 12</fullName>
    </submittedName>
</protein>
<dbReference type="Gene3D" id="1.25.40.10">
    <property type="entry name" value="Tetratricopeptide repeat domain"/>
    <property type="match status" value="1"/>
</dbReference>
<dbReference type="InterPro" id="IPR046995">
    <property type="entry name" value="RGS10/12/14-like"/>
</dbReference>
<dbReference type="EMBL" id="LSMT01000390">
    <property type="protein sequence ID" value="PFX18834.1"/>
    <property type="molecule type" value="Genomic_DNA"/>
</dbReference>
<dbReference type="PANTHER" id="PTHR45945:SF3">
    <property type="entry name" value="REGULATOR OF G-PROTEIN SIGNALING LOCO"/>
    <property type="match status" value="1"/>
</dbReference>
<feature type="compositionally biased region" description="Polar residues" evidence="5">
    <location>
        <begin position="553"/>
        <end position="562"/>
    </location>
</feature>
<feature type="compositionally biased region" description="Pro residues" evidence="5">
    <location>
        <begin position="1521"/>
        <end position="1530"/>
    </location>
</feature>
<feature type="region of interest" description="Disordered" evidence="5">
    <location>
        <begin position="801"/>
        <end position="854"/>
    </location>
</feature>
<dbReference type="GO" id="GO:0005096">
    <property type="term" value="F:GTPase activator activity"/>
    <property type="evidence" value="ECO:0007669"/>
    <property type="project" value="UniProtKB-KW"/>
</dbReference>
<feature type="region of interest" description="Disordered" evidence="5">
    <location>
        <begin position="1455"/>
        <end position="1585"/>
    </location>
</feature>
<evidence type="ECO:0000313" key="10">
    <source>
        <dbReference type="Proteomes" id="UP000225706"/>
    </source>
</evidence>
<dbReference type="GO" id="GO:0005634">
    <property type="term" value="C:nucleus"/>
    <property type="evidence" value="ECO:0007669"/>
    <property type="project" value="TreeGrafter"/>
</dbReference>
<gene>
    <name evidence="9" type="primary">Rgs12</name>
    <name evidence="9" type="ORF">AWC38_SpisGene16786</name>
</gene>
<dbReference type="SMART" id="SM00315">
    <property type="entry name" value="RGS"/>
    <property type="match status" value="1"/>
</dbReference>
<dbReference type="OrthoDB" id="196547at2759"/>
<dbReference type="SUPFAM" id="SSF50729">
    <property type="entry name" value="PH domain-like"/>
    <property type="match status" value="1"/>
</dbReference>
<feature type="domain" description="RGS" evidence="7">
    <location>
        <begin position="654"/>
        <end position="770"/>
    </location>
</feature>
<dbReference type="CDD" id="cd17067">
    <property type="entry name" value="RBD2_RGS12_like"/>
    <property type="match status" value="1"/>
</dbReference>
<evidence type="ECO:0000259" key="8">
    <source>
        <dbReference type="PROSITE" id="PS50898"/>
    </source>
</evidence>
<dbReference type="SUPFAM" id="SSF50156">
    <property type="entry name" value="PDZ domain-like"/>
    <property type="match status" value="1"/>
</dbReference>
<dbReference type="InterPro" id="IPR036034">
    <property type="entry name" value="PDZ_sf"/>
</dbReference>
<feature type="compositionally biased region" description="Polar residues" evidence="5">
    <location>
        <begin position="1567"/>
        <end position="1585"/>
    </location>
</feature>
<keyword evidence="2" id="KW-0343">GTPase activation</keyword>
<dbReference type="InterPro" id="IPR024066">
    <property type="entry name" value="RGS_subdom1/3"/>
</dbReference>
<dbReference type="Gene3D" id="1.10.196.10">
    <property type="match status" value="1"/>
</dbReference>
<feature type="region of interest" description="Disordered" evidence="5">
    <location>
        <begin position="170"/>
        <end position="205"/>
    </location>
</feature>
<name>A0A2B4RKA8_STYPI</name>
<feature type="compositionally biased region" description="Low complexity" evidence="5">
    <location>
        <begin position="842"/>
        <end position="854"/>
    </location>
</feature>
<feature type="domain" description="RBD" evidence="8">
    <location>
        <begin position="881"/>
        <end position="954"/>
    </location>
</feature>
<dbReference type="Pfam" id="PF00615">
    <property type="entry name" value="RGS"/>
    <property type="match status" value="1"/>
</dbReference>
<dbReference type="PROSITE" id="PS50898">
    <property type="entry name" value="RBD"/>
    <property type="match status" value="2"/>
</dbReference>
<evidence type="ECO:0000259" key="6">
    <source>
        <dbReference type="PROSITE" id="PS50106"/>
    </source>
</evidence>
<dbReference type="Pfam" id="PF00595">
    <property type="entry name" value="PDZ"/>
    <property type="match status" value="1"/>
</dbReference>
<feature type="compositionally biased region" description="Basic and acidic residues" evidence="5">
    <location>
        <begin position="1551"/>
        <end position="1566"/>
    </location>
</feature>
<dbReference type="InterPro" id="IPR006020">
    <property type="entry name" value="PTB/PI_dom"/>
</dbReference>
<feature type="compositionally biased region" description="Polar residues" evidence="5">
    <location>
        <begin position="173"/>
        <end position="190"/>
    </location>
</feature>
<dbReference type="InterPro" id="IPR016137">
    <property type="entry name" value="RGS"/>
</dbReference>
<dbReference type="GO" id="GO:0005886">
    <property type="term" value="C:plasma membrane"/>
    <property type="evidence" value="ECO:0007669"/>
    <property type="project" value="TreeGrafter"/>
</dbReference>
<dbReference type="InterPro" id="IPR044926">
    <property type="entry name" value="RGS_subdomain_2"/>
</dbReference>
<dbReference type="CDD" id="cd01817">
    <property type="entry name" value="RBD1_RGS12_like"/>
    <property type="match status" value="1"/>
</dbReference>
<feature type="domain" description="PDZ" evidence="6">
    <location>
        <begin position="15"/>
        <end position="92"/>
    </location>
</feature>
<evidence type="ECO:0000256" key="2">
    <source>
        <dbReference type="ARBA" id="ARBA00022468"/>
    </source>
</evidence>
<dbReference type="SMART" id="SM00455">
    <property type="entry name" value="RBD"/>
    <property type="match status" value="2"/>
</dbReference>
<evidence type="ECO:0000256" key="4">
    <source>
        <dbReference type="ARBA" id="ARBA00022737"/>
    </source>
</evidence>
<dbReference type="GO" id="GO:0008277">
    <property type="term" value="P:regulation of G protein-coupled receptor signaling pathway"/>
    <property type="evidence" value="ECO:0007669"/>
    <property type="project" value="TreeGrafter"/>
</dbReference>
<keyword evidence="3" id="KW-0963">Cytoplasm</keyword>
<feature type="compositionally biased region" description="Polar residues" evidence="5">
    <location>
        <begin position="1690"/>
        <end position="1708"/>
    </location>
</feature>
<comment type="caution">
    <text evidence="9">The sequence shown here is derived from an EMBL/GenBank/DDBJ whole genome shotgun (WGS) entry which is preliminary data.</text>
</comment>
<evidence type="ECO:0000256" key="3">
    <source>
        <dbReference type="ARBA" id="ARBA00022490"/>
    </source>
</evidence>
<dbReference type="PANTHER" id="PTHR45945">
    <property type="entry name" value="REGULATOR OF G-PROTEIN SIGNALING LOCO"/>
    <property type="match status" value="1"/>
</dbReference>
<dbReference type="Pfam" id="PF02188">
    <property type="entry name" value="GoLoco"/>
    <property type="match status" value="1"/>
</dbReference>
<feature type="region of interest" description="Disordered" evidence="5">
    <location>
        <begin position="528"/>
        <end position="562"/>
    </location>
</feature>
<evidence type="ECO:0000259" key="7">
    <source>
        <dbReference type="PROSITE" id="PS50132"/>
    </source>
</evidence>
<dbReference type="SUPFAM" id="SSF48097">
    <property type="entry name" value="Regulator of G-protein signaling, RGS"/>
    <property type="match status" value="1"/>
</dbReference>
<feature type="domain" description="RBD" evidence="8">
    <location>
        <begin position="955"/>
        <end position="1025"/>
    </location>
</feature>
<dbReference type="Proteomes" id="UP000225706">
    <property type="component" value="Unassembled WGS sequence"/>
</dbReference>
<dbReference type="SUPFAM" id="SSF54236">
    <property type="entry name" value="Ubiquitin-like"/>
    <property type="match status" value="2"/>
</dbReference>
<keyword evidence="10" id="KW-1185">Reference proteome</keyword>
<dbReference type="SMART" id="SM00228">
    <property type="entry name" value="PDZ"/>
    <property type="match status" value="1"/>
</dbReference>
<accession>A0A2B4RKA8</accession>
<organism evidence="9 10">
    <name type="scientific">Stylophora pistillata</name>
    <name type="common">Smooth cauliflower coral</name>
    <dbReference type="NCBI Taxonomy" id="50429"/>
    <lineage>
        <taxon>Eukaryota</taxon>
        <taxon>Metazoa</taxon>
        <taxon>Cnidaria</taxon>
        <taxon>Anthozoa</taxon>
        <taxon>Hexacorallia</taxon>
        <taxon>Scleractinia</taxon>
        <taxon>Astrocoeniina</taxon>
        <taxon>Pocilloporidae</taxon>
        <taxon>Stylophora</taxon>
    </lineage>
</organism>
<evidence type="ECO:0000256" key="5">
    <source>
        <dbReference type="SAM" id="MobiDB-lite"/>
    </source>
</evidence>
<feature type="region of interest" description="Disordered" evidence="5">
    <location>
        <begin position="1242"/>
        <end position="1351"/>
    </location>
</feature>
<evidence type="ECO:0000313" key="9">
    <source>
        <dbReference type="EMBL" id="PFX18834.1"/>
    </source>
</evidence>
<proteinExistence type="predicted"/>
<dbReference type="InterPro" id="IPR036305">
    <property type="entry name" value="RGS_sf"/>
</dbReference>
<dbReference type="GO" id="GO:0005737">
    <property type="term" value="C:cytoplasm"/>
    <property type="evidence" value="ECO:0007669"/>
    <property type="project" value="UniProtKB-SubCell"/>
</dbReference>
<dbReference type="PROSITE" id="PS50877">
    <property type="entry name" value="GOLOCO"/>
    <property type="match status" value="1"/>
</dbReference>
<dbReference type="STRING" id="50429.A0A2B4RKA8"/>
<dbReference type="SMART" id="SM00390">
    <property type="entry name" value="GoLoco"/>
    <property type="match status" value="1"/>
</dbReference>
<feature type="region of interest" description="Disordered" evidence="5">
    <location>
        <begin position="1190"/>
        <end position="1217"/>
    </location>
</feature>
<dbReference type="InterPro" id="IPR029071">
    <property type="entry name" value="Ubiquitin-like_domsf"/>
</dbReference>
<sequence length="1743" mass="192000">MQPTHKPFKGNLVRTVDLYRRAGGFGFTLSSQGPCVLSCIIAGSPAHRAGLKPGDEIIEVNGASVENAPHEQVVKLIARSPDGMVQLGVRNRSELLRFRMNETKINTQNQDETVINETILNRVDKVVEELKSGQLFGDSPSLNSSLSNGKFITEDDIVTDEELNASFCESIRSENSVPGSSPAQSYASSRRSSEGDVASNSSSSPMLSRLLYPKMTPLKGCDQADIDLEPELRSIVGYLGSIELPVASSLPAASLTAIRNCVRRLRAQQKVHVFFLMEVSLIGIKLVDNEKRAIVTYPIKCLAFTGLCSDDKRVFGIVTRKTNEPSADKFNNVQNNHKIDIQSTVNCSCHVFSVNPELNSHQAHQHLADKYGIQCTEDAEGGCVEFPASSSPILKAITGMFKERSGSESGGTSSDGERRGRSLSLSSSHSESDGVFRQPYNDENSTSEPQTVEFVDSHMVNGLLPDFDSYKMQEQTAQNDSKPLKRVDQRGLHEAVTSFNEPFKITERNDSGVCSDSFPEAMNNVSTSQGINMSRPAPPVVSVSSFHSRESSADSQMSLGSHHSSLAGTLTEVGIASKSQHSSQIGPVGMKDLSLSNSQESLAHSDIVVGTSSSRKTLNASASISSSTLSIHSLSSMPGDMSQVDGRVGRWALGFDKLMEDPAGLGCFKEFLKKEFSDENIVFWIACENFRSITDFEELKMEAESIFHNHLTANAPLPVNIDSNAVRDAEEQLQNPNNDMFRLQQQQVYTLMKFDSYPRFLKSDVYRQSLVAEIEGGHLPCQDGEEERGMKGRGSFFWKRSGRSWGSKHSSKRSSSGIDGDKKKSILPWKGKRVKKGDRSFGSQPGSARSSLSSLSDSVPRISYSTESLHVDQRRESESFQFCRVVLPDHSSTILLCKEGQTLRQALMQLCERRHLSLVAHEVFLGGGDKLILLEELDEDMSIMGGREVVLIHRTLFRLELPDGVILCVKVKPDQSVKACLEPILYRQGFSPTHVITHLVECEVPLDLGIPAASIEHQLVVVETEEQLTGNINAQSPPRQVLSARASRRESKKNAFDDLAFEEVMRGKRQALGDGHFDQLGVWVPESTPSEDSLKEDLNRGDGSFGKSLLKAQGLFARKRREGSEQEKIVTVVSKSGRFGNEKTSDVKDFFDLISRAQANRMDDQRGELKGNLELPDFLKIPASNKLAQGNEDFKVPYPPQPPHGFRTKERNVSKPVLKKTLSSPIDCPAEKMDLMQELAAKFSKKTEPTKKNPSPRVDQETEPSEILLDFNFNSRPQPQQAQNSQLAAHSEDKQKGTPRPRSCTDSNLYTMEVTPHGIRHETDNRPQPVTDAEPRKSVAHVPPSIRPQASQPVTVNSLRGMHYATNPRRNTVDQVMHFPSTGSVKPPAIGRVSSKSSQNIRDVAPAIYDMRPEPNNEGVRLKGYDNSAKYSSTPRDIPQRKLVSAYSLPEVNSQRAEVHIPSEGGPPPVPRRTVSSMDRRPRPKPIHNPKELLARLENAPVSSTERVESPPNPNISRVGSPPPPPPTPPSGSLLDLQIADFSPPPSICDSPEKTSRPLEDRDTKRSSQPSGSQNNYSPNRTSSESFAGPVAYVEMPGKDSQRTLNYIKQPITPNVRVSNLNASNSTNLSQRLLSENRVDAITQASTPGSVTPTVSNLNKTVTSSPANERTLVEESPSENVTPYAGQRPSMDSASKRLITNTGSVPRTKSTDLERRKSRQGSEIPQLDPYVTYEKEDLRITFV</sequence>
<keyword evidence="4" id="KW-0677">Repeat</keyword>
<dbReference type="SMART" id="SM00462">
    <property type="entry name" value="PTB"/>
    <property type="match status" value="1"/>
</dbReference>
<dbReference type="FunFam" id="1.10.167.10:FF:000001">
    <property type="entry name" value="Putative regulator of g-protein signaling 12"/>
    <property type="match status" value="1"/>
</dbReference>
<dbReference type="Gene3D" id="3.10.20.90">
    <property type="entry name" value="Phosphatidylinositol 3-kinase Catalytic Subunit, Chain A, domain 1"/>
    <property type="match status" value="2"/>
</dbReference>
<dbReference type="InterPro" id="IPR011993">
    <property type="entry name" value="PH-like_dom_sf"/>
</dbReference>
<dbReference type="InterPro" id="IPR001478">
    <property type="entry name" value="PDZ"/>
</dbReference>
<dbReference type="Pfam" id="PF02196">
    <property type="entry name" value="RBD"/>
    <property type="match status" value="1"/>
</dbReference>